<dbReference type="Gene3D" id="3.30.300.30">
    <property type="match status" value="1"/>
</dbReference>
<proteinExistence type="predicted"/>
<dbReference type="GeneID" id="25366451"/>
<organism evidence="1 2">
    <name type="scientific">Aureobasidium subglaciale (strain EXF-2481)</name>
    <name type="common">Aureobasidium pullulans var. subglaciale</name>
    <dbReference type="NCBI Taxonomy" id="1043005"/>
    <lineage>
        <taxon>Eukaryota</taxon>
        <taxon>Fungi</taxon>
        <taxon>Dikarya</taxon>
        <taxon>Ascomycota</taxon>
        <taxon>Pezizomycotina</taxon>
        <taxon>Dothideomycetes</taxon>
        <taxon>Dothideomycetidae</taxon>
        <taxon>Dothideales</taxon>
        <taxon>Saccotheciaceae</taxon>
        <taxon>Aureobasidium</taxon>
    </lineage>
</organism>
<dbReference type="Proteomes" id="UP000030641">
    <property type="component" value="Unassembled WGS sequence"/>
</dbReference>
<gene>
    <name evidence="1" type="ORF">AUEXF2481DRAFT_39840</name>
</gene>
<dbReference type="RefSeq" id="XP_013343842.1">
    <property type="nucleotide sequence ID" value="XM_013488388.1"/>
</dbReference>
<accession>A0A074YMF7</accession>
<evidence type="ECO:0008006" key="3">
    <source>
        <dbReference type="Google" id="ProtNLM"/>
    </source>
</evidence>
<dbReference type="HOGENOM" id="CLU_2670668_0_0_1"/>
<dbReference type="EMBL" id="KL584759">
    <property type="protein sequence ID" value="KEQ95292.1"/>
    <property type="molecule type" value="Genomic_DNA"/>
</dbReference>
<protein>
    <recommendedName>
        <fullName evidence="3">AMP-binding enzyme C-terminal domain-containing protein</fullName>
    </recommendedName>
</protein>
<evidence type="ECO:0000313" key="2">
    <source>
        <dbReference type="Proteomes" id="UP000030641"/>
    </source>
</evidence>
<reference evidence="1 2" key="1">
    <citation type="journal article" date="2014" name="BMC Genomics">
        <title>Genome sequencing of four Aureobasidium pullulans varieties: biotechnological potential, stress tolerance, and description of new species.</title>
        <authorList>
            <person name="Gostin Ar C."/>
            <person name="Ohm R.A."/>
            <person name="Kogej T."/>
            <person name="Sonjak S."/>
            <person name="Turk M."/>
            <person name="Zajc J."/>
            <person name="Zalar P."/>
            <person name="Grube M."/>
            <person name="Sun H."/>
            <person name="Han J."/>
            <person name="Sharma A."/>
            <person name="Chiniquy J."/>
            <person name="Ngan C.Y."/>
            <person name="Lipzen A."/>
            <person name="Barry K."/>
            <person name="Grigoriev I.V."/>
            <person name="Gunde-Cimerman N."/>
        </authorList>
    </citation>
    <scope>NUCLEOTIDE SEQUENCE [LARGE SCALE GENOMIC DNA]</scope>
    <source>
        <strain evidence="1 2">EXF-2481</strain>
    </source>
</reference>
<sequence length="75" mass="8287">MAFCVFISAATHAKDEGHDGKSIEAGLTDLLSCMMPKYVIMSDDLPRLPSRKIDRNVLKKIVGEMDATALQKCFL</sequence>
<dbReference type="InterPro" id="IPR045851">
    <property type="entry name" value="AMP-bd_C_sf"/>
</dbReference>
<dbReference type="AlphaFoldDB" id="A0A074YMF7"/>
<keyword evidence="2" id="KW-1185">Reference proteome</keyword>
<dbReference type="InParanoid" id="A0A074YMF7"/>
<evidence type="ECO:0000313" key="1">
    <source>
        <dbReference type="EMBL" id="KEQ95292.1"/>
    </source>
</evidence>
<name>A0A074YMF7_AURSE</name>
<dbReference type="SUPFAM" id="SSF56801">
    <property type="entry name" value="Acetyl-CoA synthetase-like"/>
    <property type="match status" value="1"/>
</dbReference>